<accession>A0ABP1F4C0</accession>
<keyword evidence="1" id="KW-0472">Membrane</keyword>
<gene>
    <name evidence="2" type="ORF">T190423A01A_30246</name>
</gene>
<evidence type="ECO:0000313" key="3">
    <source>
        <dbReference type="Proteomes" id="UP001497527"/>
    </source>
</evidence>
<sequence>MENVLIEEQLVCSFCKKEIEKEVIFCSHCGHPENGTEKQRAQFFAKRAMQKNKNIDAGEKIKSARNTLFVLCGLIILFGLFSYSSNSSLLELGLNFFVGFIYLVLAFWSEKKPFIALLIGLFLYITLVGVSAIIDPLTLIRGVIWKVVIISYLGKGLYSAYEMKKQS</sequence>
<evidence type="ECO:0000256" key="1">
    <source>
        <dbReference type="SAM" id="Phobius"/>
    </source>
</evidence>
<evidence type="ECO:0008006" key="4">
    <source>
        <dbReference type="Google" id="ProtNLM"/>
    </source>
</evidence>
<dbReference type="EMBL" id="CAXJIO010000012">
    <property type="protein sequence ID" value="CAL2103132.1"/>
    <property type="molecule type" value="Genomic_DNA"/>
</dbReference>
<reference evidence="2 3" key="1">
    <citation type="submission" date="2024-05" db="EMBL/GenBank/DDBJ databases">
        <authorList>
            <person name="Duchaud E."/>
        </authorList>
    </citation>
    <scope>NUCLEOTIDE SEQUENCE [LARGE SCALE GENOMIC DNA]</scope>
    <source>
        <strain evidence="2">Ena-SAMPLE-TAB-13-05-2024-13:56:06:370-140308</strain>
    </source>
</reference>
<feature type="transmembrane region" description="Helical" evidence="1">
    <location>
        <begin position="140"/>
        <end position="161"/>
    </location>
</feature>
<feature type="transmembrane region" description="Helical" evidence="1">
    <location>
        <begin position="115"/>
        <end position="134"/>
    </location>
</feature>
<keyword evidence="3" id="KW-1185">Reference proteome</keyword>
<dbReference type="RefSeq" id="WP_348717133.1">
    <property type="nucleotide sequence ID" value="NZ_CAXJIO010000012.1"/>
</dbReference>
<proteinExistence type="predicted"/>
<comment type="caution">
    <text evidence="2">The sequence shown here is derived from an EMBL/GenBank/DDBJ whole genome shotgun (WGS) entry which is preliminary data.</text>
</comment>
<feature type="transmembrane region" description="Helical" evidence="1">
    <location>
        <begin position="89"/>
        <end position="108"/>
    </location>
</feature>
<dbReference type="Proteomes" id="UP001497527">
    <property type="component" value="Unassembled WGS sequence"/>
</dbReference>
<name>A0ABP1F4C0_9FLAO</name>
<protein>
    <recommendedName>
        <fullName evidence="4">Zinc ribbon domain-containing protein</fullName>
    </recommendedName>
</protein>
<organism evidence="2 3">
    <name type="scientific">Tenacibaculum polynesiense</name>
    <dbReference type="NCBI Taxonomy" id="3137857"/>
    <lineage>
        <taxon>Bacteria</taxon>
        <taxon>Pseudomonadati</taxon>
        <taxon>Bacteroidota</taxon>
        <taxon>Flavobacteriia</taxon>
        <taxon>Flavobacteriales</taxon>
        <taxon>Flavobacteriaceae</taxon>
        <taxon>Tenacibaculum</taxon>
    </lineage>
</organism>
<keyword evidence="1" id="KW-1133">Transmembrane helix</keyword>
<evidence type="ECO:0000313" key="2">
    <source>
        <dbReference type="EMBL" id="CAL2103132.1"/>
    </source>
</evidence>
<keyword evidence="1" id="KW-0812">Transmembrane</keyword>
<feature type="transmembrane region" description="Helical" evidence="1">
    <location>
        <begin position="67"/>
        <end position="83"/>
    </location>
</feature>